<dbReference type="Proteomes" id="UP001283361">
    <property type="component" value="Unassembled WGS sequence"/>
</dbReference>
<sequence length="112" mass="12506">MKADSRTFYCVPERSSEDNSVSHSQPSDPRNTPGWVELRSGASGKSDDTNTRFHLWSAGFRSPKLGTNDTTRPTVTLELDKWQHAIQKIEPTRTLTFLFSPQVIEVLDVGAA</sequence>
<evidence type="ECO:0000313" key="2">
    <source>
        <dbReference type="EMBL" id="KAK3781708.1"/>
    </source>
</evidence>
<dbReference type="EMBL" id="JAWDGP010002612">
    <property type="protein sequence ID" value="KAK3781708.1"/>
    <property type="molecule type" value="Genomic_DNA"/>
</dbReference>
<gene>
    <name evidence="2" type="ORF">RRG08_043615</name>
</gene>
<accession>A0AAE1DU41</accession>
<reference evidence="2" key="1">
    <citation type="journal article" date="2023" name="G3 (Bethesda)">
        <title>A reference genome for the long-term kleptoplast-retaining sea slug Elysia crispata morphotype clarki.</title>
        <authorList>
            <person name="Eastman K.E."/>
            <person name="Pendleton A.L."/>
            <person name="Shaikh M.A."/>
            <person name="Suttiyut T."/>
            <person name="Ogas R."/>
            <person name="Tomko P."/>
            <person name="Gavelis G."/>
            <person name="Widhalm J.R."/>
            <person name="Wisecaver J.H."/>
        </authorList>
    </citation>
    <scope>NUCLEOTIDE SEQUENCE</scope>
    <source>
        <strain evidence="2">ECLA1</strain>
    </source>
</reference>
<organism evidence="2 3">
    <name type="scientific">Elysia crispata</name>
    <name type="common">lettuce slug</name>
    <dbReference type="NCBI Taxonomy" id="231223"/>
    <lineage>
        <taxon>Eukaryota</taxon>
        <taxon>Metazoa</taxon>
        <taxon>Spiralia</taxon>
        <taxon>Lophotrochozoa</taxon>
        <taxon>Mollusca</taxon>
        <taxon>Gastropoda</taxon>
        <taxon>Heterobranchia</taxon>
        <taxon>Euthyneura</taxon>
        <taxon>Panpulmonata</taxon>
        <taxon>Sacoglossa</taxon>
        <taxon>Placobranchoidea</taxon>
        <taxon>Plakobranchidae</taxon>
        <taxon>Elysia</taxon>
    </lineage>
</organism>
<feature type="region of interest" description="Disordered" evidence="1">
    <location>
        <begin position="1"/>
        <end position="50"/>
    </location>
</feature>
<evidence type="ECO:0000256" key="1">
    <source>
        <dbReference type="SAM" id="MobiDB-lite"/>
    </source>
</evidence>
<dbReference type="AlphaFoldDB" id="A0AAE1DU41"/>
<name>A0AAE1DU41_9GAST</name>
<proteinExistence type="predicted"/>
<evidence type="ECO:0000313" key="3">
    <source>
        <dbReference type="Proteomes" id="UP001283361"/>
    </source>
</evidence>
<comment type="caution">
    <text evidence="2">The sequence shown here is derived from an EMBL/GenBank/DDBJ whole genome shotgun (WGS) entry which is preliminary data.</text>
</comment>
<protein>
    <submittedName>
        <fullName evidence="2">Uncharacterized protein</fullName>
    </submittedName>
</protein>
<feature type="compositionally biased region" description="Polar residues" evidence="1">
    <location>
        <begin position="18"/>
        <end position="30"/>
    </location>
</feature>
<keyword evidence="3" id="KW-1185">Reference proteome</keyword>